<evidence type="ECO:0000259" key="2">
    <source>
        <dbReference type="PROSITE" id="PS51925"/>
    </source>
</evidence>
<feature type="domain" description="DM2" evidence="2">
    <location>
        <begin position="39"/>
        <end position="115"/>
    </location>
</feature>
<dbReference type="SMART" id="SM00151">
    <property type="entry name" value="SWIB"/>
    <property type="match status" value="1"/>
</dbReference>
<dbReference type="KEGG" id="vpo:Kpol_1030p26"/>
<dbReference type="HOGENOM" id="CLU_046065_4_0_1"/>
<feature type="region of interest" description="Disordered" evidence="1">
    <location>
        <begin position="1"/>
        <end position="38"/>
    </location>
</feature>
<keyword evidence="4" id="KW-1185">Reference proteome</keyword>
<reference evidence="3 4" key="1">
    <citation type="journal article" date="2007" name="Proc. Natl. Acad. Sci. U.S.A.">
        <title>Independent sorting-out of thousands of duplicated gene pairs in two yeast species descended from a whole-genome duplication.</title>
        <authorList>
            <person name="Scannell D.R."/>
            <person name="Frank A.C."/>
            <person name="Conant G.C."/>
            <person name="Byrne K.P."/>
            <person name="Woolfit M."/>
            <person name="Wolfe K.H."/>
        </authorList>
    </citation>
    <scope>NUCLEOTIDE SEQUENCE [LARGE SCALE GENOMIC DNA]</scope>
    <source>
        <strain evidence="4">ATCC 22028 / DSM 70294 / BCRC 21397 / CBS 2163 / NBRC 10782 / NRRL Y-8283 / UCD 57-17</strain>
    </source>
</reference>
<dbReference type="PANTHER" id="PTHR13844">
    <property type="entry name" value="SWI/SNF-RELATED MATRIX-ASSOCIATED ACTIN-DEPENDENT REGULATOR OF CHROMATIN SUBFAMILY D"/>
    <property type="match status" value="1"/>
</dbReference>
<dbReference type="InterPro" id="IPR003121">
    <property type="entry name" value="SWIB_MDM2_domain"/>
</dbReference>
<dbReference type="RefSeq" id="XP_001644274.1">
    <property type="nucleotide sequence ID" value="XM_001644224.1"/>
</dbReference>
<dbReference type="Proteomes" id="UP000000267">
    <property type="component" value="Unassembled WGS sequence"/>
</dbReference>
<feature type="non-terminal residue" evidence="3">
    <location>
        <position position="1"/>
    </location>
</feature>
<dbReference type="EMBL" id="DS480425">
    <property type="protein sequence ID" value="EDO16416.1"/>
    <property type="molecule type" value="Genomic_DNA"/>
</dbReference>
<dbReference type="SUPFAM" id="SSF47592">
    <property type="entry name" value="SWIB/MDM2 domain"/>
    <property type="match status" value="1"/>
</dbReference>
<feature type="compositionally biased region" description="Basic residues" evidence="1">
    <location>
        <begin position="140"/>
        <end position="152"/>
    </location>
</feature>
<feature type="region of interest" description="Disordered" evidence="1">
    <location>
        <begin position="120"/>
        <end position="152"/>
    </location>
</feature>
<sequence>SLANENVKRTTRNTSRTHDKKPKKNVEKKNGHTGAHGGISSTIVLLSDELQDFLKVESVTRTQAVKRVWEYIKLNNLQNPNDRREILCDSLMEPIFGKKVTMFTLNKILARNMYNQNDVIKPKPVEKRKRDLGREETTRRRTRRRTRSYSMS</sequence>
<name>A7TMU4_VANPO</name>
<protein>
    <recommendedName>
        <fullName evidence="2">DM2 domain-containing protein</fullName>
    </recommendedName>
</protein>
<dbReference type="GeneID" id="5544550"/>
<dbReference type="InterPro" id="IPR019835">
    <property type="entry name" value="SWIB_domain"/>
</dbReference>
<dbReference type="Gene3D" id="1.10.245.10">
    <property type="entry name" value="SWIB/MDM2 domain"/>
    <property type="match status" value="1"/>
</dbReference>
<dbReference type="Pfam" id="PF02201">
    <property type="entry name" value="SWIB"/>
    <property type="match status" value="1"/>
</dbReference>
<dbReference type="AlphaFoldDB" id="A7TMU4"/>
<dbReference type="CDD" id="cd10567">
    <property type="entry name" value="SWIB-MDM2_like"/>
    <property type="match status" value="1"/>
</dbReference>
<dbReference type="PROSITE" id="PS51925">
    <property type="entry name" value="SWIB_MDM2"/>
    <property type="match status" value="1"/>
</dbReference>
<gene>
    <name evidence="3" type="ORF">Kpol_1030p26</name>
</gene>
<dbReference type="InterPro" id="IPR036885">
    <property type="entry name" value="SWIB_MDM2_dom_sf"/>
</dbReference>
<evidence type="ECO:0000313" key="3">
    <source>
        <dbReference type="EMBL" id="EDO16416.1"/>
    </source>
</evidence>
<organism evidence="4">
    <name type="scientific">Vanderwaltozyma polyspora (strain ATCC 22028 / DSM 70294 / BCRC 21397 / CBS 2163 / NBRC 10782 / NRRL Y-8283 / UCD 57-17)</name>
    <name type="common">Kluyveromyces polysporus</name>
    <dbReference type="NCBI Taxonomy" id="436907"/>
    <lineage>
        <taxon>Eukaryota</taxon>
        <taxon>Fungi</taxon>
        <taxon>Dikarya</taxon>
        <taxon>Ascomycota</taxon>
        <taxon>Saccharomycotina</taxon>
        <taxon>Saccharomycetes</taxon>
        <taxon>Saccharomycetales</taxon>
        <taxon>Saccharomycetaceae</taxon>
        <taxon>Vanderwaltozyma</taxon>
    </lineage>
</organism>
<proteinExistence type="predicted"/>
<evidence type="ECO:0000256" key="1">
    <source>
        <dbReference type="SAM" id="MobiDB-lite"/>
    </source>
</evidence>
<feature type="compositionally biased region" description="Basic and acidic residues" evidence="1">
    <location>
        <begin position="120"/>
        <end position="139"/>
    </location>
</feature>
<dbReference type="OrthoDB" id="10251073at2759"/>
<accession>A7TMU4</accession>
<evidence type="ECO:0000313" key="4">
    <source>
        <dbReference type="Proteomes" id="UP000000267"/>
    </source>
</evidence>